<dbReference type="Proteomes" id="UP000006813">
    <property type="component" value="Unassembled WGS sequence"/>
</dbReference>
<dbReference type="STRING" id="10181.G5BH95"/>
<dbReference type="GO" id="GO:0033180">
    <property type="term" value="C:proton-transporting V-type ATPase, V1 domain"/>
    <property type="evidence" value="ECO:0007669"/>
    <property type="project" value="InterPro"/>
</dbReference>
<reference evidence="7 8" key="1">
    <citation type="journal article" date="2011" name="Nature">
        <title>Genome sequencing reveals insights into physiology and longevity of the naked mole rat.</title>
        <authorList>
            <person name="Kim E.B."/>
            <person name="Fang X."/>
            <person name="Fushan A.A."/>
            <person name="Huang Z."/>
            <person name="Lobanov A.V."/>
            <person name="Han L."/>
            <person name="Marino S.M."/>
            <person name="Sun X."/>
            <person name="Turanov A.A."/>
            <person name="Yang P."/>
            <person name="Yim S.H."/>
            <person name="Zhao X."/>
            <person name="Kasaikina M.V."/>
            <person name="Stoletzki N."/>
            <person name="Peng C."/>
            <person name="Polak P."/>
            <person name="Xiong Z."/>
            <person name="Kiezun A."/>
            <person name="Zhu Y."/>
            <person name="Chen Y."/>
            <person name="Kryukov G.V."/>
            <person name="Zhang Q."/>
            <person name="Peshkin L."/>
            <person name="Yang L."/>
            <person name="Bronson R.T."/>
            <person name="Buffenstein R."/>
            <person name="Wang B."/>
            <person name="Han C."/>
            <person name="Li Q."/>
            <person name="Chen L."/>
            <person name="Zhao W."/>
            <person name="Sunyaev S.R."/>
            <person name="Park T.J."/>
            <person name="Zhang G."/>
            <person name="Wang J."/>
            <person name="Gladyshev V.N."/>
        </authorList>
    </citation>
    <scope>NUCLEOTIDE SEQUENCE [LARGE SCALE GENOMIC DNA]</scope>
</reference>
<dbReference type="Gene3D" id="3.40.50.10580">
    <property type="entry name" value="ATPase, V1 complex, subunit F"/>
    <property type="match status" value="2"/>
</dbReference>
<dbReference type="EMBL" id="JH170314">
    <property type="protein sequence ID" value="EHB08656.1"/>
    <property type="molecule type" value="Genomic_DNA"/>
</dbReference>
<dbReference type="InterPro" id="IPR005772">
    <property type="entry name" value="ATPase_V1-cplx_fsu_euk"/>
</dbReference>
<dbReference type="SUPFAM" id="SSF159468">
    <property type="entry name" value="AtpF-like"/>
    <property type="match status" value="2"/>
</dbReference>
<dbReference type="InParanoid" id="G5BH95"/>
<evidence type="ECO:0000313" key="7">
    <source>
        <dbReference type="EMBL" id="EHB08656.1"/>
    </source>
</evidence>
<gene>
    <name evidence="7" type="ORF">GW7_16799</name>
</gene>
<dbReference type="PIRSF" id="PIRSF015945">
    <property type="entry name" value="ATPase_V1_F_euk"/>
    <property type="match status" value="1"/>
</dbReference>
<keyword evidence="3" id="KW-0375">Hydrogen ion transport</keyword>
<dbReference type="FunCoup" id="G5BH95">
    <property type="interactions" value="1268"/>
</dbReference>
<protein>
    <recommendedName>
        <fullName evidence="5">V-ATPase 14 kDa subunit</fullName>
    </recommendedName>
</protein>
<dbReference type="InterPro" id="IPR036906">
    <property type="entry name" value="ATPase_V1_fsu_sf"/>
</dbReference>
<dbReference type="FunFam" id="3.40.50.10580:FF:000006">
    <property type="entry name" value="V-type proton ATPase subunit F"/>
    <property type="match status" value="1"/>
</dbReference>
<evidence type="ECO:0000313" key="8">
    <source>
        <dbReference type="Proteomes" id="UP000006813"/>
    </source>
</evidence>
<dbReference type="NCBIfam" id="TIGR01101">
    <property type="entry name" value="V_ATP_synt_F"/>
    <property type="match status" value="1"/>
</dbReference>
<name>G5BH95_HETGA</name>
<dbReference type="AlphaFoldDB" id="G5BH95"/>
<dbReference type="GO" id="GO:0046961">
    <property type="term" value="F:proton-transporting ATPase activity, rotational mechanism"/>
    <property type="evidence" value="ECO:0007669"/>
    <property type="project" value="InterPro"/>
</dbReference>
<evidence type="ECO:0000256" key="2">
    <source>
        <dbReference type="ARBA" id="ARBA00022448"/>
    </source>
</evidence>
<evidence type="ECO:0000256" key="3">
    <source>
        <dbReference type="ARBA" id="ARBA00022781"/>
    </source>
</evidence>
<organism evidence="7 8">
    <name type="scientific">Heterocephalus glaber</name>
    <name type="common">Naked mole rat</name>
    <dbReference type="NCBI Taxonomy" id="10181"/>
    <lineage>
        <taxon>Eukaryota</taxon>
        <taxon>Metazoa</taxon>
        <taxon>Chordata</taxon>
        <taxon>Craniata</taxon>
        <taxon>Vertebrata</taxon>
        <taxon>Euteleostomi</taxon>
        <taxon>Mammalia</taxon>
        <taxon>Eutheria</taxon>
        <taxon>Euarchontoglires</taxon>
        <taxon>Glires</taxon>
        <taxon>Rodentia</taxon>
        <taxon>Hystricomorpha</taxon>
        <taxon>Bathyergidae</taxon>
        <taxon>Heterocephalus</taxon>
    </lineage>
</organism>
<dbReference type="PANTHER" id="PTHR13861">
    <property type="entry name" value="VACUOLAR ATP SYNTHASE SUBUNIT F"/>
    <property type="match status" value="1"/>
</dbReference>
<keyword evidence="4" id="KW-0406">Ion transport</keyword>
<accession>G5BH95</accession>
<keyword evidence="2" id="KW-0813">Transport</keyword>
<evidence type="ECO:0000256" key="4">
    <source>
        <dbReference type="ARBA" id="ARBA00023065"/>
    </source>
</evidence>
<feature type="region of interest" description="Disordered" evidence="6">
    <location>
        <begin position="64"/>
        <end position="84"/>
    </location>
</feature>
<evidence type="ECO:0000256" key="1">
    <source>
        <dbReference type="ARBA" id="ARBA00010148"/>
    </source>
</evidence>
<evidence type="ECO:0000256" key="5">
    <source>
        <dbReference type="ARBA" id="ARBA00032267"/>
    </source>
</evidence>
<evidence type="ECO:0000256" key="6">
    <source>
        <dbReference type="SAM" id="MobiDB-lite"/>
    </source>
</evidence>
<dbReference type="FunFam" id="3.40.50.10580:FF:000005">
    <property type="entry name" value="V-type proton ATPase subunit F"/>
    <property type="match status" value="1"/>
</dbReference>
<dbReference type="Pfam" id="PF01990">
    <property type="entry name" value="ATP-synt_F"/>
    <property type="match status" value="2"/>
</dbReference>
<dbReference type="InterPro" id="IPR008218">
    <property type="entry name" value="ATPase_V1-cplx_f_g_su"/>
</dbReference>
<comment type="similarity">
    <text evidence="1">Belongs to the V-ATPase F subunit family.</text>
</comment>
<dbReference type="PANTHER" id="PTHR13861:SF2">
    <property type="entry name" value="V-TYPE PROTON ATPASE SUBUNIT F"/>
    <property type="match status" value="1"/>
</dbReference>
<dbReference type="eggNOG" id="KOG3432">
    <property type="taxonomic scope" value="Eukaryota"/>
</dbReference>
<proteinExistence type="inferred from homology"/>
<sequence>MAGRGKLIAVIGDEDTVTGFLLGGIGELNKNRHPNFLVVEKDTTINEIEDTFRYAFPLSSVPPGLSHSPPWPSPPTWSELPGQGRQPLPISPHRQLLNRDDIGIVLINQYIAEMVRHALDAHQRSIPAVLEIPSKDHPYDAAKDSILRRAKGMFTAEDLR</sequence>